<name>A0AA37BRZ6_9ARCH</name>
<dbReference type="InterPro" id="IPR036291">
    <property type="entry name" value="NAD(P)-bd_dom_sf"/>
</dbReference>
<comment type="caution">
    <text evidence="7">The sequence shown here is derived from an EMBL/GenBank/DDBJ whole genome shotgun (WGS) entry which is preliminary data.</text>
</comment>
<feature type="domain" description="Alcohol dehydrogenase-like N-terminal" evidence="6">
    <location>
        <begin position="28"/>
        <end position="134"/>
    </location>
</feature>
<dbReference type="GO" id="GO:0043168">
    <property type="term" value="F:anion binding"/>
    <property type="evidence" value="ECO:0007669"/>
    <property type="project" value="UniProtKB-ARBA"/>
</dbReference>
<dbReference type="PANTHER" id="PTHR43161">
    <property type="entry name" value="SORBITOL DEHYDROGENASE"/>
    <property type="match status" value="1"/>
</dbReference>
<reference evidence="7" key="1">
    <citation type="journal article" date="2014" name="Int. J. Syst. Evol. Microbiol.">
        <title>Complete genome sequence of Corynebacterium casei LMG S-19264T (=DSM 44701T), isolated from a smear-ripened cheese.</title>
        <authorList>
            <consortium name="US DOE Joint Genome Institute (JGI-PGF)"/>
            <person name="Walter F."/>
            <person name="Albersmeier A."/>
            <person name="Kalinowski J."/>
            <person name="Ruckert C."/>
        </authorList>
    </citation>
    <scope>NUCLEOTIDE SEQUENCE</scope>
    <source>
        <strain evidence="7">JCM 13583</strain>
    </source>
</reference>
<comment type="similarity">
    <text evidence="2">Belongs to the zinc-containing alcohol dehydrogenase family.</text>
</comment>
<dbReference type="GO" id="GO:0030554">
    <property type="term" value="F:adenyl nucleotide binding"/>
    <property type="evidence" value="ECO:0007669"/>
    <property type="project" value="UniProtKB-ARBA"/>
</dbReference>
<dbReference type="Proteomes" id="UP000632195">
    <property type="component" value="Unassembled WGS sequence"/>
</dbReference>
<dbReference type="EMBL" id="BMNY01000002">
    <property type="protein sequence ID" value="GGM76632.1"/>
    <property type="molecule type" value="Genomic_DNA"/>
</dbReference>
<gene>
    <name evidence="7" type="ORF">GCM10007108_13390</name>
</gene>
<protein>
    <submittedName>
        <fullName evidence="7">Dehydrogenase</fullName>
    </submittedName>
</protein>
<dbReference type="PANTHER" id="PTHR43161:SF9">
    <property type="entry name" value="SORBITOL DEHYDROGENASE"/>
    <property type="match status" value="1"/>
</dbReference>
<evidence type="ECO:0000256" key="1">
    <source>
        <dbReference type="ARBA" id="ARBA00001947"/>
    </source>
</evidence>
<keyword evidence="8" id="KW-1185">Reference proteome</keyword>
<dbReference type="InterPro" id="IPR011032">
    <property type="entry name" value="GroES-like_sf"/>
</dbReference>
<evidence type="ECO:0000256" key="5">
    <source>
        <dbReference type="ARBA" id="ARBA00023002"/>
    </source>
</evidence>
<organism evidence="7 8">
    <name type="scientific">Thermogymnomonas acidicola</name>
    <dbReference type="NCBI Taxonomy" id="399579"/>
    <lineage>
        <taxon>Archaea</taxon>
        <taxon>Methanobacteriati</taxon>
        <taxon>Thermoplasmatota</taxon>
        <taxon>Thermoplasmata</taxon>
        <taxon>Thermoplasmatales</taxon>
        <taxon>Thermogymnomonas</taxon>
    </lineage>
</organism>
<dbReference type="GO" id="GO:0044281">
    <property type="term" value="P:small molecule metabolic process"/>
    <property type="evidence" value="ECO:0007669"/>
    <property type="project" value="UniProtKB-ARBA"/>
</dbReference>
<comment type="cofactor">
    <cofactor evidence="1">
        <name>Zn(2+)</name>
        <dbReference type="ChEBI" id="CHEBI:29105"/>
    </cofactor>
</comment>
<keyword evidence="4" id="KW-0862">Zinc</keyword>
<dbReference type="SUPFAM" id="SSF51735">
    <property type="entry name" value="NAD(P)-binding Rossmann-fold domains"/>
    <property type="match status" value="1"/>
</dbReference>
<dbReference type="Gene3D" id="3.90.180.10">
    <property type="entry name" value="Medium-chain alcohol dehydrogenases, catalytic domain"/>
    <property type="match status" value="1"/>
</dbReference>
<keyword evidence="3" id="KW-0479">Metal-binding</keyword>
<evidence type="ECO:0000256" key="3">
    <source>
        <dbReference type="ARBA" id="ARBA00022723"/>
    </source>
</evidence>
<evidence type="ECO:0000256" key="2">
    <source>
        <dbReference type="ARBA" id="ARBA00008072"/>
    </source>
</evidence>
<evidence type="ECO:0000256" key="4">
    <source>
        <dbReference type="ARBA" id="ARBA00022833"/>
    </source>
</evidence>
<dbReference type="AlphaFoldDB" id="A0AA37BRZ6"/>
<accession>A0AA37BRZ6</accession>
<evidence type="ECO:0000313" key="8">
    <source>
        <dbReference type="Proteomes" id="UP000632195"/>
    </source>
</evidence>
<proteinExistence type="inferred from homology"/>
<evidence type="ECO:0000259" key="6">
    <source>
        <dbReference type="Pfam" id="PF08240"/>
    </source>
</evidence>
<reference evidence="7" key="2">
    <citation type="submission" date="2022-09" db="EMBL/GenBank/DDBJ databases">
        <authorList>
            <person name="Sun Q."/>
            <person name="Ohkuma M."/>
        </authorList>
    </citation>
    <scope>NUCLEOTIDE SEQUENCE</scope>
    <source>
        <strain evidence="7">JCM 13583</strain>
    </source>
</reference>
<dbReference type="SUPFAM" id="SSF50129">
    <property type="entry name" value="GroES-like"/>
    <property type="match status" value="1"/>
</dbReference>
<dbReference type="InterPro" id="IPR013154">
    <property type="entry name" value="ADH-like_N"/>
</dbReference>
<keyword evidence="5" id="KW-0560">Oxidoreductase</keyword>
<dbReference type="Gene3D" id="3.40.50.720">
    <property type="entry name" value="NAD(P)-binding Rossmann-like Domain"/>
    <property type="match status" value="1"/>
</dbReference>
<dbReference type="Pfam" id="PF08240">
    <property type="entry name" value="ADH_N"/>
    <property type="match status" value="1"/>
</dbReference>
<dbReference type="GO" id="GO:0016616">
    <property type="term" value="F:oxidoreductase activity, acting on the CH-OH group of donors, NAD or NADP as acceptor"/>
    <property type="evidence" value="ECO:0007669"/>
    <property type="project" value="UniProtKB-ARBA"/>
</dbReference>
<evidence type="ECO:0000313" key="7">
    <source>
        <dbReference type="EMBL" id="GGM76632.1"/>
    </source>
</evidence>
<sequence length="334" mass="37048">MWRIIYHQAEGSFEKVSGDIQPLQAPNIRIKPDYIGVCGSDKSILSGKRKVYNGLVMGHEITGKILEGHGLDLAGDHLGEGDRIVVLPNYYCGECEDCRHGHYNTCKNKVSIGVNAQGAMQEFFDVDPKFTIRVDNRIDPEIAPLIEPIAVAVHAIRKFTSRDRRLIIIGGGSVGISSYITARYLGFNDVRIVEKIERKVSELREHVDSVYGSLEEAIGYSTDPVCVLDTVGSAETISEIEHLSEMVASGSEFVINGLESQEYAMHQAYLVRREMTLHGSIIYIPNDFVMAREILYNNVDALAKTVAVADAQRIVGELRSRILNSADIKLVLKI</sequence>
<dbReference type="RefSeq" id="WP_188681473.1">
    <property type="nucleotide sequence ID" value="NZ_BMNY01000002.1"/>
</dbReference>
<dbReference type="GO" id="GO:0046872">
    <property type="term" value="F:metal ion binding"/>
    <property type="evidence" value="ECO:0007669"/>
    <property type="project" value="UniProtKB-KW"/>
</dbReference>